<dbReference type="EMBL" id="JBHTAS010000001">
    <property type="protein sequence ID" value="MFC7139365.1"/>
    <property type="molecule type" value="Genomic_DNA"/>
</dbReference>
<proteinExistence type="predicted"/>
<comment type="caution">
    <text evidence="1">The sequence shown here is derived from an EMBL/GenBank/DDBJ whole genome shotgun (WGS) entry which is preliminary data.</text>
</comment>
<name>A0ABD5XWD8_9EURY</name>
<dbReference type="RefSeq" id="WP_274324958.1">
    <property type="nucleotide sequence ID" value="NZ_CP118158.1"/>
</dbReference>
<evidence type="ECO:0000313" key="1">
    <source>
        <dbReference type="EMBL" id="MFC7139365.1"/>
    </source>
</evidence>
<evidence type="ECO:0000313" key="2">
    <source>
        <dbReference type="Proteomes" id="UP001596432"/>
    </source>
</evidence>
<dbReference type="AlphaFoldDB" id="A0ABD5XWD8"/>
<dbReference type="GeneID" id="78819619"/>
<evidence type="ECO:0008006" key="3">
    <source>
        <dbReference type="Google" id="ProtNLM"/>
    </source>
</evidence>
<protein>
    <recommendedName>
        <fullName evidence="3">Small CPxCG-related zinc finger protein</fullName>
    </recommendedName>
</protein>
<dbReference type="Proteomes" id="UP001596432">
    <property type="component" value="Unassembled WGS sequence"/>
</dbReference>
<reference evidence="1 2" key="1">
    <citation type="journal article" date="2019" name="Int. J. Syst. Evol. Microbiol.">
        <title>The Global Catalogue of Microorganisms (GCM) 10K type strain sequencing project: providing services to taxonomists for standard genome sequencing and annotation.</title>
        <authorList>
            <consortium name="The Broad Institute Genomics Platform"/>
            <consortium name="The Broad Institute Genome Sequencing Center for Infectious Disease"/>
            <person name="Wu L."/>
            <person name="Ma J."/>
        </authorList>
    </citation>
    <scope>NUCLEOTIDE SEQUENCE [LARGE SCALE GENOMIC DNA]</scope>
    <source>
        <strain evidence="1 2">XZYJT29</strain>
    </source>
</reference>
<gene>
    <name evidence="1" type="ORF">ACFQMA_05870</name>
</gene>
<accession>A0ABD5XWD8</accession>
<sequence>MPEQIECDSCGALLFALGPRDPEPVGRDGCPNCDGTDFSFLD</sequence>
<keyword evidence="2" id="KW-1185">Reference proteome</keyword>
<organism evidence="1 2">
    <name type="scientific">Halosimplex aquaticum</name>
    <dbReference type="NCBI Taxonomy" id="3026162"/>
    <lineage>
        <taxon>Archaea</taxon>
        <taxon>Methanobacteriati</taxon>
        <taxon>Methanobacteriota</taxon>
        <taxon>Stenosarchaea group</taxon>
        <taxon>Halobacteria</taxon>
        <taxon>Halobacteriales</taxon>
        <taxon>Haloarculaceae</taxon>
        <taxon>Halosimplex</taxon>
    </lineage>
</organism>